<gene>
    <name evidence="8" type="ORF">J7T54_001510</name>
</gene>
<feature type="transmembrane region" description="Helical" evidence="6">
    <location>
        <begin position="147"/>
        <end position="168"/>
    </location>
</feature>
<feature type="transmembrane region" description="Helical" evidence="6">
    <location>
        <begin position="112"/>
        <end position="135"/>
    </location>
</feature>
<proteinExistence type="inferred from homology"/>
<reference evidence="8" key="1">
    <citation type="journal article" date="2021" name="J Fungi (Basel)">
        <title>Genomic and Metabolomic Analyses of the Marine Fungus Emericellopsis cladophorae: Insights into Saltwater Adaptability Mechanisms and Its Biosynthetic Potential.</title>
        <authorList>
            <person name="Goncalves M.F.M."/>
            <person name="Hilario S."/>
            <person name="Van de Peer Y."/>
            <person name="Esteves A.C."/>
            <person name="Alves A."/>
        </authorList>
    </citation>
    <scope>NUCLEOTIDE SEQUENCE</scope>
    <source>
        <strain evidence="8">MUM 19.33</strain>
    </source>
</reference>
<dbReference type="OrthoDB" id="10017208at2759"/>
<feature type="transmembrane region" description="Helical" evidence="6">
    <location>
        <begin position="62"/>
        <end position="83"/>
    </location>
</feature>
<dbReference type="RefSeq" id="XP_051362403.1">
    <property type="nucleotide sequence ID" value="XM_051506395.1"/>
</dbReference>
<reference evidence="8" key="2">
    <citation type="submission" date="2022-07" db="EMBL/GenBank/DDBJ databases">
        <authorList>
            <person name="Goncalves M.F.M."/>
            <person name="Hilario S."/>
            <person name="Van De Peer Y."/>
            <person name="Esteves A.C."/>
            <person name="Alves A."/>
        </authorList>
    </citation>
    <scope>NUCLEOTIDE SEQUENCE</scope>
    <source>
        <strain evidence="8">MUM 19.33</strain>
    </source>
</reference>
<dbReference type="GeneID" id="75828028"/>
<dbReference type="InterPro" id="IPR052337">
    <property type="entry name" value="SAT4-like"/>
</dbReference>
<evidence type="ECO:0000259" key="7">
    <source>
        <dbReference type="Pfam" id="PF20684"/>
    </source>
</evidence>
<dbReference type="InterPro" id="IPR049326">
    <property type="entry name" value="Rhodopsin_dom_fungi"/>
</dbReference>
<dbReference type="AlphaFoldDB" id="A0A9Q0BD65"/>
<keyword evidence="9" id="KW-1185">Reference proteome</keyword>
<keyword evidence="3 6" id="KW-1133">Transmembrane helix</keyword>
<feature type="domain" description="Rhodopsin" evidence="7">
    <location>
        <begin position="46"/>
        <end position="292"/>
    </location>
</feature>
<dbReference type="PANTHER" id="PTHR33048:SF167">
    <property type="entry name" value="INTEGRAL MEMBRANE PROTEIN"/>
    <property type="match status" value="1"/>
</dbReference>
<evidence type="ECO:0000256" key="4">
    <source>
        <dbReference type="ARBA" id="ARBA00023136"/>
    </source>
</evidence>
<sequence>MSNSGPSSPPRRLEDMDPDYIKESNFGDMMAVNGVVHGIAMLVFILRIYTRGFMIKSFGYDDAMMILAWAFLFCGGMVAQIYAGYNGALGRHKDAVMATDPSLMEVYGKMSFVQGICVTVTANCLLKLSIGMSLLRLNSNKWYRRIVWGLILFVICYLIEGIATVMSYCDSLEAHWDPKVRETAKCYSEDLRNTFGTMNTAFNVFTDVMFASVPVPMLWTLQTKLKVRLYLIGIFSLGYLTVAVGLVKMFYQLTGRDDPDKTFNNRVQFYGLLQLNVGILTACAPMIKPLVAKTLGIQSSSAVSTAPVYASSRSRQRPNPAGYVREDGDHAFELAKYDDGQYHTTTIRGGGGGSDANKNTIITSLHIGDDFLLIASAKWCVYKFDLALESVEVLAEVHSEYSGSLAHDPSS</sequence>
<evidence type="ECO:0000256" key="6">
    <source>
        <dbReference type="SAM" id="Phobius"/>
    </source>
</evidence>
<evidence type="ECO:0000256" key="2">
    <source>
        <dbReference type="ARBA" id="ARBA00022692"/>
    </source>
</evidence>
<dbReference type="EMBL" id="JAGIXG020000021">
    <property type="protein sequence ID" value="KAI6781547.1"/>
    <property type="molecule type" value="Genomic_DNA"/>
</dbReference>
<feature type="transmembrane region" description="Helical" evidence="6">
    <location>
        <begin position="30"/>
        <end position="50"/>
    </location>
</feature>
<dbReference type="GO" id="GO:0016020">
    <property type="term" value="C:membrane"/>
    <property type="evidence" value="ECO:0007669"/>
    <property type="project" value="UniProtKB-SubCell"/>
</dbReference>
<feature type="transmembrane region" description="Helical" evidence="6">
    <location>
        <begin position="201"/>
        <end position="221"/>
    </location>
</feature>
<dbReference type="Proteomes" id="UP001055219">
    <property type="component" value="Unassembled WGS sequence"/>
</dbReference>
<dbReference type="Pfam" id="PF20684">
    <property type="entry name" value="Fung_rhodopsin"/>
    <property type="match status" value="1"/>
</dbReference>
<comment type="caution">
    <text evidence="8">The sequence shown here is derived from an EMBL/GenBank/DDBJ whole genome shotgun (WGS) entry which is preliminary data.</text>
</comment>
<evidence type="ECO:0000313" key="9">
    <source>
        <dbReference type="Proteomes" id="UP001055219"/>
    </source>
</evidence>
<evidence type="ECO:0000256" key="3">
    <source>
        <dbReference type="ARBA" id="ARBA00022989"/>
    </source>
</evidence>
<feature type="transmembrane region" description="Helical" evidence="6">
    <location>
        <begin position="228"/>
        <end position="247"/>
    </location>
</feature>
<keyword evidence="2 6" id="KW-0812">Transmembrane</keyword>
<evidence type="ECO:0000256" key="1">
    <source>
        <dbReference type="ARBA" id="ARBA00004141"/>
    </source>
</evidence>
<evidence type="ECO:0000256" key="5">
    <source>
        <dbReference type="ARBA" id="ARBA00038359"/>
    </source>
</evidence>
<protein>
    <recommendedName>
        <fullName evidence="7">Rhodopsin domain-containing protein</fullName>
    </recommendedName>
</protein>
<accession>A0A9Q0BD65</accession>
<dbReference type="PANTHER" id="PTHR33048">
    <property type="entry name" value="PTH11-LIKE INTEGRAL MEMBRANE PROTEIN (AFU_ORTHOLOGUE AFUA_5G11245)"/>
    <property type="match status" value="1"/>
</dbReference>
<evidence type="ECO:0000313" key="8">
    <source>
        <dbReference type="EMBL" id="KAI6781547.1"/>
    </source>
</evidence>
<comment type="subcellular location">
    <subcellularLocation>
        <location evidence="1">Membrane</location>
        <topology evidence="1">Multi-pass membrane protein</topology>
    </subcellularLocation>
</comment>
<comment type="similarity">
    <text evidence="5">Belongs to the SAT4 family.</text>
</comment>
<name>A0A9Q0BD65_9HYPO</name>
<keyword evidence="4 6" id="KW-0472">Membrane</keyword>
<organism evidence="8 9">
    <name type="scientific">Emericellopsis cladophorae</name>
    <dbReference type="NCBI Taxonomy" id="2686198"/>
    <lineage>
        <taxon>Eukaryota</taxon>
        <taxon>Fungi</taxon>
        <taxon>Dikarya</taxon>
        <taxon>Ascomycota</taxon>
        <taxon>Pezizomycotina</taxon>
        <taxon>Sordariomycetes</taxon>
        <taxon>Hypocreomycetidae</taxon>
        <taxon>Hypocreales</taxon>
        <taxon>Bionectriaceae</taxon>
        <taxon>Emericellopsis</taxon>
    </lineage>
</organism>